<gene>
    <name evidence="1" type="ORF">ACFFJC_16360</name>
</gene>
<dbReference type="SUPFAM" id="SSF53254">
    <property type="entry name" value="Phosphoglycerate mutase-like"/>
    <property type="match status" value="1"/>
</dbReference>
<dbReference type="Pfam" id="PF00300">
    <property type="entry name" value="His_Phos_1"/>
    <property type="match status" value="1"/>
</dbReference>
<comment type="caution">
    <text evidence="1">The sequence shown here is derived from an EMBL/GenBank/DDBJ whole genome shotgun (WGS) entry which is preliminary data.</text>
</comment>
<keyword evidence="2" id="KW-1185">Reference proteome</keyword>
<sequence>MGLIHLVRHGTHDEVGRVLSGRSEIALNAAGQEESRKVVRLLGDEEIGAIHSSPRRRARDTAAPLAQARGLPVLTTPALDEIDFGHFTGRSFAELDRDACWHRWNAERSTARCPDGETMAQAIARAVDGLATLEADASPAVCFTHCDVIRGVVAHVLGLPFDRIFRFDCDPGSITTLAVEAGAMRLVALNRRGPRPGSG</sequence>
<dbReference type="SMART" id="SM00855">
    <property type="entry name" value="PGAM"/>
    <property type="match status" value="1"/>
</dbReference>
<dbReference type="PANTHER" id="PTHR48100:SF62">
    <property type="entry name" value="GLUCOSYL-3-PHOSPHOGLYCERATE PHOSPHATASE"/>
    <property type="match status" value="1"/>
</dbReference>
<name>A0ABV6CZM4_9SPHN</name>
<dbReference type="PIRSF" id="PIRSF000709">
    <property type="entry name" value="6PFK_2-Ptase"/>
    <property type="match status" value="1"/>
</dbReference>
<dbReference type="InterPro" id="IPR013078">
    <property type="entry name" value="His_Pase_superF_clade-1"/>
</dbReference>
<dbReference type="Proteomes" id="UP001589798">
    <property type="component" value="Unassembled WGS sequence"/>
</dbReference>
<dbReference type="RefSeq" id="WP_379488573.1">
    <property type="nucleotide sequence ID" value="NZ_JBHLWK010000020.1"/>
</dbReference>
<dbReference type="CDD" id="cd07067">
    <property type="entry name" value="HP_PGM_like"/>
    <property type="match status" value="1"/>
</dbReference>
<evidence type="ECO:0000313" key="1">
    <source>
        <dbReference type="EMBL" id="MFC0205840.1"/>
    </source>
</evidence>
<dbReference type="EMBL" id="JBHLWK010000020">
    <property type="protein sequence ID" value="MFC0205840.1"/>
    <property type="molecule type" value="Genomic_DNA"/>
</dbReference>
<evidence type="ECO:0000313" key="2">
    <source>
        <dbReference type="Proteomes" id="UP001589798"/>
    </source>
</evidence>
<dbReference type="InterPro" id="IPR029033">
    <property type="entry name" value="His_PPase_superfam"/>
</dbReference>
<accession>A0ABV6CZM4</accession>
<dbReference type="Gene3D" id="3.40.50.1240">
    <property type="entry name" value="Phosphoglycerate mutase-like"/>
    <property type="match status" value="1"/>
</dbReference>
<dbReference type="InterPro" id="IPR050275">
    <property type="entry name" value="PGM_Phosphatase"/>
</dbReference>
<protein>
    <submittedName>
        <fullName evidence="1">Histidine phosphatase family protein</fullName>
    </submittedName>
</protein>
<reference evidence="1 2" key="1">
    <citation type="submission" date="2024-09" db="EMBL/GenBank/DDBJ databases">
        <authorList>
            <person name="Sun Q."/>
            <person name="Mori K."/>
        </authorList>
    </citation>
    <scope>NUCLEOTIDE SEQUENCE [LARGE SCALE GENOMIC DNA]</scope>
    <source>
        <strain evidence="1 2">CCM 7706</strain>
    </source>
</reference>
<proteinExistence type="predicted"/>
<dbReference type="PANTHER" id="PTHR48100">
    <property type="entry name" value="BROAD-SPECIFICITY PHOSPHATASE YOR283W-RELATED"/>
    <property type="match status" value="1"/>
</dbReference>
<organism evidence="1 2">
    <name type="scientific">Novosphingobium soli</name>
    <dbReference type="NCBI Taxonomy" id="574956"/>
    <lineage>
        <taxon>Bacteria</taxon>
        <taxon>Pseudomonadati</taxon>
        <taxon>Pseudomonadota</taxon>
        <taxon>Alphaproteobacteria</taxon>
        <taxon>Sphingomonadales</taxon>
        <taxon>Sphingomonadaceae</taxon>
        <taxon>Novosphingobium</taxon>
    </lineage>
</organism>